<proteinExistence type="predicted"/>
<reference evidence="3" key="1">
    <citation type="submission" date="2017-09" db="EMBL/GenBank/DDBJ databases">
        <title>Depth-based differentiation of microbial function through sediment-hosted aquifers and enrichment of novel symbionts in the deep terrestrial subsurface.</title>
        <authorList>
            <person name="Probst A.J."/>
            <person name="Ladd B."/>
            <person name="Jarett J.K."/>
            <person name="Geller-Mcgrath D.E."/>
            <person name="Sieber C.M.K."/>
            <person name="Emerson J.B."/>
            <person name="Anantharaman K."/>
            <person name="Thomas B.C."/>
            <person name="Malmstrom R."/>
            <person name="Stieglmeier M."/>
            <person name="Klingl A."/>
            <person name="Woyke T."/>
            <person name="Ryan C.M."/>
            <person name="Banfield J.F."/>
        </authorList>
    </citation>
    <scope>NUCLEOTIDE SEQUENCE [LARGE SCALE GENOMIC DNA]</scope>
</reference>
<dbReference type="Gene3D" id="3.90.75.20">
    <property type="match status" value="1"/>
</dbReference>
<feature type="domain" description="HNH nuclease" evidence="1">
    <location>
        <begin position="98"/>
        <end position="133"/>
    </location>
</feature>
<sequence length="156" mass="18142">MKVELKLYQDEEWLRQMLDEQDKLLSEIADLCEVSLSTVSRWAARFEIRKIRTYSGDRSGPNNPFWKGGRYQDKTSGYILVHNPEHPASNTNGYVLEHRLVMEEKLGRLLKPNEIVYHKNSKKNDNHPKNLILALVGEPIGQEIKCPFCQEKFKAT</sequence>
<dbReference type="EMBL" id="PFAX01000035">
    <property type="protein sequence ID" value="PIR90035.1"/>
    <property type="molecule type" value="Genomic_DNA"/>
</dbReference>
<evidence type="ECO:0000313" key="2">
    <source>
        <dbReference type="EMBL" id="PIR90035.1"/>
    </source>
</evidence>
<dbReference type="SUPFAM" id="SSF54060">
    <property type="entry name" value="His-Me finger endonucleases"/>
    <property type="match status" value="1"/>
</dbReference>
<dbReference type="InterPro" id="IPR003615">
    <property type="entry name" value="HNH_nuc"/>
</dbReference>
<dbReference type="InterPro" id="IPR044925">
    <property type="entry name" value="His-Me_finger_sf"/>
</dbReference>
<evidence type="ECO:0000313" key="3">
    <source>
        <dbReference type="Proteomes" id="UP000230132"/>
    </source>
</evidence>
<protein>
    <recommendedName>
        <fullName evidence="1">HNH nuclease domain-containing protein</fullName>
    </recommendedName>
</protein>
<organism evidence="2 3">
    <name type="scientific">bacterium (Candidatus Gribaldobacteria) CG10_big_fil_rev_8_21_14_0_10_37_21</name>
    <dbReference type="NCBI Taxonomy" id="2014275"/>
    <lineage>
        <taxon>Bacteria</taxon>
        <taxon>Candidatus Gribaldobacteria</taxon>
    </lineage>
</organism>
<dbReference type="AlphaFoldDB" id="A0A2H0UVG1"/>
<evidence type="ECO:0000259" key="1">
    <source>
        <dbReference type="Pfam" id="PF13392"/>
    </source>
</evidence>
<gene>
    <name evidence="2" type="ORF">COU05_03400</name>
</gene>
<dbReference type="Proteomes" id="UP000230132">
    <property type="component" value="Unassembled WGS sequence"/>
</dbReference>
<dbReference type="Pfam" id="PF13392">
    <property type="entry name" value="HNH_3"/>
    <property type="match status" value="1"/>
</dbReference>
<name>A0A2H0UVG1_9BACT</name>
<comment type="caution">
    <text evidence="2">The sequence shown here is derived from an EMBL/GenBank/DDBJ whole genome shotgun (WGS) entry which is preliminary data.</text>
</comment>
<accession>A0A2H0UVG1</accession>